<dbReference type="SMART" id="SM00432">
    <property type="entry name" value="MADS"/>
    <property type="match status" value="1"/>
</dbReference>
<protein>
    <submittedName>
        <fullName evidence="10 11">Uncharacterized protein</fullName>
    </submittedName>
</protein>
<name>A0A0Q3PTI7_BRADI</name>
<proteinExistence type="predicted"/>
<feature type="domain" description="MADS-box" evidence="8">
    <location>
        <begin position="36"/>
        <end position="96"/>
    </location>
</feature>
<reference evidence="11" key="3">
    <citation type="submission" date="2018-08" db="UniProtKB">
        <authorList>
            <consortium name="EnsemblPlants"/>
        </authorList>
    </citation>
    <scope>IDENTIFICATION</scope>
    <source>
        <strain evidence="11">cv. Bd21</strain>
    </source>
</reference>
<reference evidence="10 11" key="1">
    <citation type="journal article" date="2010" name="Nature">
        <title>Genome sequencing and analysis of the model grass Brachypodium distachyon.</title>
        <authorList>
            <consortium name="International Brachypodium Initiative"/>
        </authorList>
    </citation>
    <scope>NUCLEOTIDE SEQUENCE [LARGE SCALE GENOMIC DNA]</scope>
    <source>
        <strain evidence="10 11">Bd21</strain>
    </source>
</reference>
<dbReference type="GO" id="GO:0000977">
    <property type="term" value="F:RNA polymerase II transcription regulatory region sequence-specific DNA binding"/>
    <property type="evidence" value="ECO:0007669"/>
    <property type="project" value="InterPro"/>
</dbReference>
<dbReference type="CDD" id="cd00265">
    <property type="entry name" value="MADS_MEF2_like"/>
    <property type="match status" value="1"/>
</dbReference>
<comment type="subcellular location">
    <subcellularLocation>
        <location evidence="1">Nucleus</location>
    </subcellularLocation>
</comment>
<dbReference type="InterPro" id="IPR002100">
    <property type="entry name" value="TF_MADSbox"/>
</dbReference>
<keyword evidence="5" id="KW-0539">Nucleus</keyword>
<feature type="compositionally biased region" description="Acidic residues" evidence="7">
    <location>
        <begin position="1"/>
        <end position="11"/>
    </location>
</feature>
<evidence type="ECO:0000259" key="8">
    <source>
        <dbReference type="PROSITE" id="PS50066"/>
    </source>
</evidence>
<accession>A0A0Q3PTI7</accession>
<dbReference type="AlphaFoldDB" id="A0A0Q3PTI7"/>
<keyword evidence="4" id="KW-0804">Transcription</keyword>
<feature type="compositionally biased region" description="Basic and acidic residues" evidence="7">
    <location>
        <begin position="274"/>
        <end position="284"/>
    </location>
</feature>
<evidence type="ECO:0000256" key="6">
    <source>
        <dbReference type="SAM" id="Coils"/>
    </source>
</evidence>
<evidence type="ECO:0000256" key="7">
    <source>
        <dbReference type="SAM" id="MobiDB-lite"/>
    </source>
</evidence>
<evidence type="ECO:0000256" key="2">
    <source>
        <dbReference type="ARBA" id="ARBA00023015"/>
    </source>
</evidence>
<reference evidence="10" key="2">
    <citation type="submission" date="2017-06" db="EMBL/GenBank/DDBJ databases">
        <title>WGS assembly of Brachypodium distachyon.</title>
        <authorList>
            <consortium name="The International Brachypodium Initiative"/>
            <person name="Lucas S."/>
            <person name="Harmon-Smith M."/>
            <person name="Lail K."/>
            <person name="Tice H."/>
            <person name="Grimwood J."/>
            <person name="Bruce D."/>
            <person name="Barry K."/>
            <person name="Shu S."/>
            <person name="Lindquist E."/>
            <person name="Wang M."/>
            <person name="Pitluck S."/>
            <person name="Vogel J.P."/>
            <person name="Garvin D.F."/>
            <person name="Mockler T.C."/>
            <person name="Schmutz J."/>
            <person name="Rokhsar D."/>
            <person name="Bevan M.W."/>
        </authorList>
    </citation>
    <scope>NUCLEOTIDE SEQUENCE</scope>
    <source>
        <strain evidence="10">Bd21</strain>
    </source>
</reference>
<keyword evidence="12" id="KW-1185">Reference proteome</keyword>
<dbReference type="EMBL" id="CM000882">
    <property type="protein sequence ID" value="KQJ92793.1"/>
    <property type="molecule type" value="Genomic_DNA"/>
</dbReference>
<dbReference type="Proteomes" id="UP000008810">
    <property type="component" value="Chromosome 3"/>
</dbReference>
<dbReference type="InterPro" id="IPR002487">
    <property type="entry name" value="TF_Kbox"/>
</dbReference>
<dbReference type="SUPFAM" id="SSF55455">
    <property type="entry name" value="SRF-like"/>
    <property type="match status" value="1"/>
</dbReference>
<feature type="region of interest" description="Disordered" evidence="7">
    <location>
        <begin position="1"/>
        <end position="42"/>
    </location>
</feature>
<dbReference type="InParanoid" id="A0A0Q3PTI7"/>
<evidence type="ECO:0000256" key="1">
    <source>
        <dbReference type="ARBA" id="ARBA00004123"/>
    </source>
</evidence>
<dbReference type="Gramene" id="KQJ92793">
    <property type="protein sequence ID" value="KQJ92793"/>
    <property type="gene ID" value="BRADI_3g00721v3"/>
</dbReference>
<evidence type="ECO:0000256" key="5">
    <source>
        <dbReference type="ARBA" id="ARBA00023242"/>
    </source>
</evidence>
<dbReference type="GO" id="GO:0046983">
    <property type="term" value="F:protein dimerization activity"/>
    <property type="evidence" value="ECO:0007669"/>
    <property type="project" value="InterPro"/>
</dbReference>
<gene>
    <name evidence="10" type="ORF">BRADI_3g00721v3</name>
</gene>
<dbReference type="OrthoDB" id="1939301at2759"/>
<dbReference type="InterPro" id="IPR036879">
    <property type="entry name" value="TF_MADSbox_sf"/>
</dbReference>
<dbReference type="ExpressionAtlas" id="A0A0Q3PTI7">
    <property type="expression patterns" value="baseline and differential"/>
</dbReference>
<dbReference type="PANTHER" id="PTHR34212:SF1">
    <property type="entry name" value="OS06G0106900 PROTEIN"/>
    <property type="match status" value="1"/>
</dbReference>
<keyword evidence="6" id="KW-0175">Coiled coil</keyword>
<dbReference type="EnsemblPlants" id="KQJ92793">
    <property type="protein sequence ID" value="KQJ92793"/>
    <property type="gene ID" value="BRADI_3g00721v3"/>
</dbReference>
<keyword evidence="3" id="KW-0238">DNA-binding</keyword>
<dbReference type="GO" id="GO:0003700">
    <property type="term" value="F:DNA-binding transcription factor activity"/>
    <property type="evidence" value="ECO:0007669"/>
    <property type="project" value="InterPro"/>
</dbReference>
<dbReference type="PRINTS" id="PR00404">
    <property type="entry name" value="MADSDOMAIN"/>
</dbReference>
<dbReference type="InterPro" id="IPR033896">
    <property type="entry name" value="MEF2-like_N"/>
</dbReference>
<dbReference type="GO" id="GO:0005634">
    <property type="term" value="C:nucleus"/>
    <property type="evidence" value="ECO:0007669"/>
    <property type="project" value="UniProtKB-SubCell"/>
</dbReference>
<sequence length="471" mass="52908">MVAAAEPEEEQQIVAAADVEMSSPEEKKKEKAVQQGRRGRREMRRIECATSRQVTFSKRRSGLLKKAFELGVLCDAEVGLLVFSPRGRLYEYASTADLQKTIDRYLNHTKGAPANEKALESAGVQMCRSEATALQQKIDAIEGYQRKLMGEGLESCSTHELQELEQQLEKSLSCIRQKKQKKMLDQILELREKEEKLLMENSSLREKYHALPLLELATRTVEAAHARSPGATIGGGEEAPEDNDDERRRRQKDVEDVETELAGKVLKKGKKKQAKDELDRQKQAEKKRRRLEKALANSAAIISELEKKKQKKKEEQQRLDEEGASIAEAVALHVLIGEDSDESRHLMLNKHRRCNDWEPSAGFDFTVDMQGTDIYSPGGLVCANHAYAPKGRWIDWGNAQPLPTWGEVRDLKASYYQGTFHQSVPCPGFMAAQAVSSLQIGEDSSEMTSPSQGVVNRMLGGGNRLNLYREI</sequence>
<evidence type="ECO:0000256" key="4">
    <source>
        <dbReference type="ARBA" id="ARBA00023163"/>
    </source>
</evidence>
<evidence type="ECO:0000313" key="10">
    <source>
        <dbReference type="EMBL" id="KQJ92793.1"/>
    </source>
</evidence>
<dbReference type="GO" id="GO:0045944">
    <property type="term" value="P:positive regulation of transcription by RNA polymerase II"/>
    <property type="evidence" value="ECO:0007669"/>
    <property type="project" value="InterPro"/>
</dbReference>
<evidence type="ECO:0000313" key="11">
    <source>
        <dbReference type="EnsemblPlants" id="KQJ92793"/>
    </source>
</evidence>
<dbReference type="PANTHER" id="PTHR34212">
    <property type="entry name" value="OS02G0104200 PROTEIN"/>
    <property type="match status" value="1"/>
</dbReference>
<feature type="domain" description="K-box" evidence="9">
    <location>
        <begin position="124"/>
        <end position="214"/>
    </location>
</feature>
<dbReference type="PROSITE" id="PS50066">
    <property type="entry name" value="MADS_BOX_2"/>
    <property type="match status" value="1"/>
</dbReference>
<evidence type="ECO:0000256" key="3">
    <source>
        <dbReference type="ARBA" id="ARBA00023125"/>
    </source>
</evidence>
<dbReference type="FunFam" id="3.40.1810.10:FF:000003">
    <property type="entry name" value="MADS-box transcription factor MADS-MC"/>
    <property type="match status" value="1"/>
</dbReference>
<dbReference type="PROSITE" id="PS51297">
    <property type="entry name" value="K_BOX"/>
    <property type="match status" value="1"/>
</dbReference>
<evidence type="ECO:0000313" key="12">
    <source>
        <dbReference type="Proteomes" id="UP000008810"/>
    </source>
</evidence>
<dbReference type="Pfam" id="PF00319">
    <property type="entry name" value="SRF-TF"/>
    <property type="match status" value="1"/>
</dbReference>
<feature type="region of interest" description="Disordered" evidence="7">
    <location>
        <begin position="226"/>
        <end position="290"/>
    </location>
</feature>
<organism evidence="10">
    <name type="scientific">Brachypodium distachyon</name>
    <name type="common">Purple false brome</name>
    <name type="synonym">Trachynia distachya</name>
    <dbReference type="NCBI Taxonomy" id="15368"/>
    <lineage>
        <taxon>Eukaryota</taxon>
        <taxon>Viridiplantae</taxon>
        <taxon>Streptophyta</taxon>
        <taxon>Embryophyta</taxon>
        <taxon>Tracheophyta</taxon>
        <taxon>Spermatophyta</taxon>
        <taxon>Magnoliopsida</taxon>
        <taxon>Liliopsida</taxon>
        <taxon>Poales</taxon>
        <taxon>Poaceae</taxon>
        <taxon>BOP clade</taxon>
        <taxon>Pooideae</taxon>
        <taxon>Stipodae</taxon>
        <taxon>Brachypodieae</taxon>
        <taxon>Brachypodium</taxon>
    </lineage>
</organism>
<keyword evidence="2" id="KW-0805">Transcription regulation</keyword>
<dbReference type="Pfam" id="PF01486">
    <property type="entry name" value="K-box"/>
    <property type="match status" value="1"/>
</dbReference>
<feature type="coiled-coil region" evidence="6">
    <location>
        <begin position="161"/>
        <end position="207"/>
    </location>
</feature>
<evidence type="ECO:0000259" key="9">
    <source>
        <dbReference type="PROSITE" id="PS51297"/>
    </source>
</evidence>
<dbReference type="Gene3D" id="3.40.1810.10">
    <property type="entry name" value="Transcription factor, MADS-box"/>
    <property type="match status" value="1"/>
</dbReference>
<feature type="compositionally biased region" description="Basic and acidic residues" evidence="7">
    <location>
        <begin position="245"/>
        <end position="254"/>
    </location>
</feature>